<name>A0A0S2DDG2_LYSEN</name>
<evidence type="ECO:0000313" key="1">
    <source>
        <dbReference type="EMBL" id="ALN56603.1"/>
    </source>
</evidence>
<sequence length="171" mass="18727">MKPSMFKILIPALTLPLPAFAADLELNIEVPRINAAEYHRPYVAAWIEKADNSVASNLLVWYDVDMKNGEGTKWLKDMRQWWRRSGRTLSMPVDGVSGATRPVGQHAVAFKGGSKQLAGLAPGSYTLVVEAAREVGGREMLTIPFEWPAKAQKLSAQGKTELGKVGLVVKP</sequence>
<reference evidence="1 2" key="1">
    <citation type="submission" date="2015-11" db="EMBL/GenBank/DDBJ databases">
        <title>Genome sequences of Lysobacter enzymogenes strain C3 and Lysobacter antibioticus ATCC 29479.</title>
        <authorList>
            <person name="Kobayashi D.Y."/>
        </authorList>
    </citation>
    <scope>NUCLEOTIDE SEQUENCE [LARGE SCALE GENOMIC DNA]</scope>
    <source>
        <strain evidence="1 2">C3</strain>
    </source>
</reference>
<dbReference type="InterPro" id="IPR014469">
    <property type="entry name" value="DUF2271"/>
</dbReference>
<accession>A0A0S2DDG2</accession>
<dbReference type="EMBL" id="CP013140">
    <property type="protein sequence ID" value="ALN56603.1"/>
    <property type="molecule type" value="Genomic_DNA"/>
</dbReference>
<dbReference type="AlphaFoldDB" id="A0A0S2DDG2"/>
<dbReference type="RefSeq" id="WP_057946624.1">
    <property type="nucleotide sequence ID" value="NZ_CP110813.1"/>
</dbReference>
<dbReference type="KEGG" id="lez:GLE_1246"/>
<protein>
    <submittedName>
        <fullName evidence="1">Uncharacterized protein</fullName>
    </submittedName>
</protein>
<gene>
    <name evidence="1" type="ORF">GLE_1246</name>
</gene>
<proteinExistence type="predicted"/>
<dbReference type="PIRSF" id="PIRSF014995">
    <property type="entry name" value="UCP014995"/>
    <property type="match status" value="1"/>
</dbReference>
<dbReference type="STRING" id="69.GLE_1246"/>
<dbReference type="Pfam" id="PF10029">
    <property type="entry name" value="DUF2271"/>
    <property type="match status" value="1"/>
</dbReference>
<dbReference type="PATRIC" id="fig|69.6.peg.1230"/>
<evidence type="ECO:0000313" key="2">
    <source>
        <dbReference type="Proteomes" id="UP000061569"/>
    </source>
</evidence>
<dbReference type="Proteomes" id="UP000061569">
    <property type="component" value="Chromosome"/>
</dbReference>
<organism evidence="1 2">
    <name type="scientific">Lysobacter enzymogenes</name>
    <dbReference type="NCBI Taxonomy" id="69"/>
    <lineage>
        <taxon>Bacteria</taxon>
        <taxon>Pseudomonadati</taxon>
        <taxon>Pseudomonadota</taxon>
        <taxon>Gammaproteobacteria</taxon>
        <taxon>Lysobacterales</taxon>
        <taxon>Lysobacteraceae</taxon>
        <taxon>Lysobacter</taxon>
    </lineage>
</organism>